<dbReference type="PANTHER" id="PTHR44858">
    <property type="entry name" value="TETRATRICOPEPTIDE REPEAT PROTEIN 6"/>
    <property type="match status" value="1"/>
</dbReference>
<dbReference type="PROSITE" id="PS50293">
    <property type="entry name" value="TPR_REGION"/>
    <property type="match status" value="1"/>
</dbReference>
<dbReference type="SMART" id="SM00028">
    <property type="entry name" value="TPR"/>
    <property type="match status" value="5"/>
</dbReference>
<dbReference type="PROSITE" id="PS50005">
    <property type="entry name" value="TPR"/>
    <property type="match status" value="3"/>
</dbReference>
<dbReference type="InterPro" id="IPR050498">
    <property type="entry name" value="Ycf3"/>
</dbReference>
<organism evidence="6 7">
    <name type="scientific">[Phormidium ambiguum] IAM M-71</name>
    <dbReference type="NCBI Taxonomy" id="454136"/>
    <lineage>
        <taxon>Bacteria</taxon>
        <taxon>Bacillati</taxon>
        <taxon>Cyanobacteriota</taxon>
        <taxon>Cyanophyceae</taxon>
        <taxon>Oscillatoriophycideae</taxon>
        <taxon>Aerosakkonematales</taxon>
        <taxon>Aerosakkonemataceae</taxon>
        <taxon>Floridanema</taxon>
    </lineage>
</organism>
<feature type="repeat" description="TPR" evidence="3">
    <location>
        <begin position="130"/>
        <end position="163"/>
    </location>
</feature>
<evidence type="ECO:0000256" key="3">
    <source>
        <dbReference type="PROSITE-ProRule" id="PRU00339"/>
    </source>
</evidence>
<keyword evidence="2 3" id="KW-0802">TPR repeat</keyword>
<feature type="compositionally biased region" description="Polar residues" evidence="4">
    <location>
        <begin position="27"/>
        <end position="37"/>
    </location>
</feature>
<dbReference type="GO" id="GO:0046813">
    <property type="term" value="P:receptor-mediated virion attachment to host cell"/>
    <property type="evidence" value="ECO:0007669"/>
    <property type="project" value="TreeGrafter"/>
</dbReference>
<dbReference type="PANTHER" id="PTHR44858:SF1">
    <property type="entry name" value="UDP-N-ACETYLGLUCOSAMINE--PEPTIDE N-ACETYLGLUCOSAMINYLTRANSFERASE SPINDLY-RELATED"/>
    <property type="match status" value="1"/>
</dbReference>
<feature type="region of interest" description="Disordered" evidence="4">
    <location>
        <begin position="27"/>
        <end position="54"/>
    </location>
</feature>
<dbReference type="AlphaFoldDB" id="A0A1U7IJL1"/>
<feature type="chain" id="PRO_5010590114" evidence="5">
    <location>
        <begin position="27"/>
        <end position="292"/>
    </location>
</feature>
<evidence type="ECO:0000256" key="2">
    <source>
        <dbReference type="ARBA" id="ARBA00022803"/>
    </source>
</evidence>
<dbReference type="InterPro" id="IPR011990">
    <property type="entry name" value="TPR-like_helical_dom_sf"/>
</dbReference>
<protein>
    <submittedName>
        <fullName evidence="6">Uncharacterized protein</fullName>
    </submittedName>
</protein>
<feature type="signal peptide" evidence="5">
    <location>
        <begin position="1"/>
        <end position="26"/>
    </location>
</feature>
<dbReference type="GO" id="GO:0009279">
    <property type="term" value="C:cell outer membrane"/>
    <property type="evidence" value="ECO:0007669"/>
    <property type="project" value="TreeGrafter"/>
</dbReference>
<dbReference type="OrthoDB" id="479590at2"/>
<sequence>MIRLILTLLTVVILFLAGFNTPPAMAQTETATPSINETELPKIETPETAPSPSIDEEKFKKANEIGQKAFDASEKGDFVAAETYWNELIKMFPDNPALWSNLGNSKAAQNKLKEAIADYNKSMELAPNAPDPYLNRGLALEGLGKFEEAIADYNKLLEIAPNDAMGYNNRGNAEAGLGEWEKAIADYRKAFELVPEFAFARANYALALYEIGQKEVAIRTMRNLVRKYPQFPDMRAALTAALWEQGQHGEAESNWVAVVGLDDRYKDIEWVKTVRRWPSSLVAALDKFLKLE</sequence>
<dbReference type="SUPFAM" id="SSF48452">
    <property type="entry name" value="TPR-like"/>
    <property type="match status" value="1"/>
</dbReference>
<keyword evidence="1" id="KW-0677">Repeat</keyword>
<keyword evidence="5" id="KW-0732">Signal</keyword>
<dbReference type="Proteomes" id="UP000185860">
    <property type="component" value="Unassembled WGS sequence"/>
</dbReference>
<evidence type="ECO:0000313" key="6">
    <source>
        <dbReference type="EMBL" id="OKH37336.1"/>
    </source>
</evidence>
<evidence type="ECO:0000313" key="7">
    <source>
        <dbReference type="Proteomes" id="UP000185860"/>
    </source>
</evidence>
<dbReference type="Pfam" id="PF00515">
    <property type="entry name" value="TPR_1"/>
    <property type="match status" value="1"/>
</dbReference>
<evidence type="ECO:0000256" key="4">
    <source>
        <dbReference type="SAM" id="MobiDB-lite"/>
    </source>
</evidence>
<dbReference type="EMBL" id="MRCE01000012">
    <property type="protein sequence ID" value="OKH37336.1"/>
    <property type="molecule type" value="Genomic_DNA"/>
</dbReference>
<evidence type="ECO:0000256" key="1">
    <source>
        <dbReference type="ARBA" id="ARBA00022737"/>
    </source>
</evidence>
<dbReference type="Pfam" id="PF13432">
    <property type="entry name" value="TPR_16"/>
    <property type="match status" value="1"/>
</dbReference>
<feature type="repeat" description="TPR" evidence="3">
    <location>
        <begin position="96"/>
        <end position="129"/>
    </location>
</feature>
<feature type="repeat" description="TPR" evidence="3">
    <location>
        <begin position="164"/>
        <end position="197"/>
    </location>
</feature>
<accession>A0A1U7IJL1</accession>
<dbReference type="RefSeq" id="WP_073594085.1">
    <property type="nucleotide sequence ID" value="NZ_MRCE01000012.1"/>
</dbReference>
<evidence type="ECO:0000256" key="5">
    <source>
        <dbReference type="SAM" id="SignalP"/>
    </source>
</evidence>
<gene>
    <name evidence="6" type="ORF">NIES2119_13880</name>
</gene>
<dbReference type="STRING" id="454136.NIES2119_13880"/>
<dbReference type="InterPro" id="IPR019734">
    <property type="entry name" value="TPR_rpt"/>
</dbReference>
<dbReference type="Gene3D" id="1.25.40.10">
    <property type="entry name" value="Tetratricopeptide repeat domain"/>
    <property type="match status" value="2"/>
</dbReference>
<dbReference type="Pfam" id="PF13414">
    <property type="entry name" value="TPR_11"/>
    <property type="match status" value="1"/>
</dbReference>
<name>A0A1U7IJL1_9CYAN</name>
<comment type="caution">
    <text evidence="6">The sequence shown here is derived from an EMBL/GenBank/DDBJ whole genome shotgun (WGS) entry which is preliminary data.</text>
</comment>
<proteinExistence type="predicted"/>
<reference evidence="6 7" key="1">
    <citation type="submission" date="2016-11" db="EMBL/GenBank/DDBJ databases">
        <title>Draft Genome Sequences of Nine Cyanobacterial Strains from Diverse Habitats.</title>
        <authorList>
            <person name="Zhu T."/>
            <person name="Hou S."/>
            <person name="Lu X."/>
            <person name="Hess W.R."/>
        </authorList>
    </citation>
    <scope>NUCLEOTIDE SEQUENCE [LARGE SCALE GENOMIC DNA]</scope>
    <source>
        <strain evidence="6 7">IAM M-71</strain>
    </source>
</reference>